<dbReference type="Gene3D" id="3.30.565.10">
    <property type="entry name" value="Histidine kinase-like ATPase, C-terminal domain"/>
    <property type="match status" value="1"/>
</dbReference>
<organism evidence="6 7">
    <name type="scientific">Nonomuraea endophytica</name>
    <dbReference type="NCBI Taxonomy" id="714136"/>
    <lineage>
        <taxon>Bacteria</taxon>
        <taxon>Bacillati</taxon>
        <taxon>Actinomycetota</taxon>
        <taxon>Actinomycetes</taxon>
        <taxon>Streptosporangiales</taxon>
        <taxon>Streptosporangiaceae</taxon>
        <taxon>Nonomuraea</taxon>
    </lineage>
</organism>
<keyword evidence="7" id="KW-1185">Reference proteome</keyword>
<feature type="transmembrane region" description="Helical" evidence="4">
    <location>
        <begin position="12"/>
        <end position="32"/>
    </location>
</feature>
<feature type="transmembrane region" description="Helical" evidence="4">
    <location>
        <begin position="92"/>
        <end position="109"/>
    </location>
</feature>
<dbReference type="InterPro" id="IPR050482">
    <property type="entry name" value="Sensor_HK_TwoCompSys"/>
</dbReference>
<evidence type="ECO:0000256" key="3">
    <source>
        <dbReference type="ARBA" id="ARBA00023012"/>
    </source>
</evidence>
<dbReference type="Pfam" id="PF02518">
    <property type="entry name" value="HATPase_c"/>
    <property type="match status" value="1"/>
</dbReference>
<accession>A0A7W8ACN6</accession>
<feature type="transmembrane region" description="Helical" evidence="4">
    <location>
        <begin position="38"/>
        <end position="57"/>
    </location>
</feature>
<protein>
    <submittedName>
        <fullName evidence="6">Signal transduction histidine kinase</fullName>
    </submittedName>
</protein>
<dbReference type="GO" id="GO:0016301">
    <property type="term" value="F:kinase activity"/>
    <property type="evidence" value="ECO:0007669"/>
    <property type="project" value="UniProtKB-KW"/>
</dbReference>
<dbReference type="EMBL" id="JACHIN010000018">
    <property type="protein sequence ID" value="MBB5083655.1"/>
    <property type="molecule type" value="Genomic_DNA"/>
</dbReference>
<keyword evidence="4" id="KW-0812">Transmembrane</keyword>
<keyword evidence="1" id="KW-0808">Transferase</keyword>
<keyword evidence="2 6" id="KW-0418">Kinase</keyword>
<evidence type="ECO:0000313" key="7">
    <source>
        <dbReference type="Proteomes" id="UP000568380"/>
    </source>
</evidence>
<dbReference type="AlphaFoldDB" id="A0A7W8ACN6"/>
<evidence type="ECO:0000256" key="4">
    <source>
        <dbReference type="SAM" id="Phobius"/>
    </source>
</evidence>
<evidence type="ECO:0000259" key="5">
    <source>
        <dbReference type="Pfam" id="PF02518"/>
    </source>
</evidence>
<evidence type="ECO:0000256" key="1">
    <source>
        <dbReference type="ARBA" id="ARBA00022679"/>
    </source>
</evidence>
<dbReference type="SUPFAM" id="SSF55874">
    <property type="entry name" value="ATPase domain of HSP90 chaperone/DNA topoisomerase II/histidine kinase"/>
    <property type="match status" value="1"/>
</dbReference>
<dbReference type="GO" id="GO:0000160">
    <property type="term" value="P:phosphorelay signal transduction system"/>
    <property type="evidence" value="ECO:0007669"/>
    <property type="project" value="UniProtKB-KW"/>
</dbReference>
<sequence length="373" mass="39728">MRLLTRFGRRYAAAVRVATLVPLCVIALTRAAPENLTATGYVVAATAAWTCGYAWWLRSGRGNLPVVLDTVVLLVLFTSVFWTGAVEDRNTGWLRLLVTFAVVTCQWHTAPVLGGVAGLAAGGGAVGILVAAGALDVDASLATATVWTIPAAAMSRAGWVLLKRAAERADHMATEVVRARGESMVAAAARAEERELANALHDTAATTLLMVGVGQARSDAEWLAPQARRDLDLLRSDAGRQAPPYADLVDLLRADLDATQLTLRFDAPERLRLPFDVARAAADAARETLTNVRRHAGTTHASVRLSGSESEGTLRLDIADRGRGFSPADVPATRRGLRESVRGRMSRVGGTATITSAEGRGTLVRLEWRAGHE</sequence>
<feature type="domain" description="Histidine kinase/HSP90-like ATPase" evidence="5">
    <location>
        <begin position="283"/>
        <end position="369"/>
    </location>
</feature>
<feature type="transmembrane region" description="Helical" evidence="4">
    <location>
        <begin position="64"/>
        <end position="86"/>
    </location>
</feature>
<evidence type="ECO:0000313" key="6">
    <source>
        <dbReference type="EMBL" id="MBB5083655.1"/>
    </source>
</evidence>
<feature type="transmembrane region" description="Helical" evidence="4">
    <location>
        <begin position="141"/>
        <end position="162"/>
    </location>
</feature>
<gene>
    <name evidence="6" type="ORF">HNR40_009160</name>
</gene>
<keyword evidence="3" id="KW-0902">Two-component regulatory system</keyword>
<dbReference type="InterPro" id="IPR003594">
    <property type="entry name" value="HATPase_dom"/>
</dbReference>
<dbReference type="InterPro" id="IPR036890">
    <property type="entry name" value="HATPase_C_sf"/>
</dbReference>
<comment type="caution">
    <text evidence="6">The sequence shown here is derived from an EMBL/GenBank/DDBJ whole genome shotgun (WGS) entry which is preliminary data.</text>
</comment>
<dbReference type="PANTHER" id="PTHR24421">
    <property type="entry name" value="NITRATE/NITRITE SENSOR PROTEIN NARX-RELATED"/>
    <property type="match status" value="1"/>
</dbReference>
<dbReference type="CDD" id="cd16917">
    <property type="entry name" value="HATPase_UhpB-NarQ-NarX-like"/>
    <property type="match status" value="1"/>
</dbReference>
<dbReference type="RefSeq" id="WP_184972959.1">
    <property type="nucleotide sequence ID" value="NZ_JACHIN010000018.1"/>
</dbReference>
<feature type="transmembrane region" description="Helical" evidence="4">
    <location>
        <begin position="116"/>
        <end position="135"/>
    </location>
</feature>
<keyword evidence="4" id="KW-1133">Transmembrane helix</keyword>
<proteinExistence type="predicted"/>
<name>A0A7W8ACN6_9ACTN</name>
<keyword evidence="4" id="KW-0472">Membrane</keyword>
<dbReference type="PANTHER" id="PTHR24421:SF61">
    <property type="entry name" value="OXYGEN SENSOR HISTIDINE KINASE NREB"/>
    <property type="match status" value="1"/>
</dbReference>
<dbReference type="Proteomes" id="UP000568380">
    <property type="component" value="Unassembled WGS sequence"/>
</dbReference>
<evidence type="ECO:0000256" key="2">
    <source>
        <dbReference type="ARBA" id="ARBA00022777"/>
    </source>
</evidence>
<reference evidence="6 7" key="1">
    <citation type="submission" date="2020-08" db="EMBL/GenBank/DDBJ databases">
        <title>Genomic Encyclopedia of Type Strains, Phase IV (KMG-IV): sequencing the most valuable type-strain genomes for metagenomic binning, comparative biology and taxonomic classification.</title>
        <authorList>
            <person name="Goeker M."/>
        </authorList>
    </citation>
    <scope>NUCLEOTIDE SEQUENCE [LARGE SCALE GENOMIC DNA]</scope>
    <source>
        <strain evidence="6 7">DSM 45385</strain>
    </source>
</reference>